<sequence length="107" mass="11753">MWYSGRSPSLADSYSSGENPDALWSEEVLHQLVAKAHGLGLQIALHAIGDRTIKMAINVLKANTNASRRPRIEHLELSSPKDTWRLSKLGITASIQPVRSDPAILRA</sequence>
<evidence type="ECO:0000313" key="3">
    <source>
        <dbReference type="Proteomes" id="UP000076881"/>
    </source>
</evidence>
<dbReference type="Pfam" id="PF07969">
    <property type="entry name" value="Amidohydro_3"/>
    <property type="match status" value="1"/>
</dbReference>
<dbReference type="OrthoDB" id="3501663at2759"/>
<organism evidence="2 3">
    <name type="scientific">Akanthomyces lecanii RCEF 1005</name>
    <dbReference type="NCBI Taxonomy" id="1081108"/>
    <lineage>
        <taxon>Eukaryota</taxon>
        <taxon>Fungi</taxon>
        <taxon>Dikarya</taxon>
        <taxon>Ascomycota</taxon>
        <taxon>Pezizomycotina</taxon>
        <taxon>Sordariomycetes</taxon>
        <taxon>Hypocreomycetidae</taxon>
        <taxon>Hypocreales</taxon>
        <taxon>Cordycipitaceae</taxon>
        <taxon>Akanthomyces</taxon>
        <taxon>Cordyceps confragosa</taxon>
    </lineage>
</organism>
<gene>
    <name evidence="2" type="ORF">LEL_10873</name>
</gene>
<reference evidence="2 3" key="1">
    <citation type="journal article" date="2016" name="Genome Biol. Evol.">
        <title>Divergent and convergent evolution of fungal pathogenicity.</title>
        <authorList>
            <person name="Shang Y."/>
            <person name="Xiao G."/>
            <person name="Zheng P."/>
            <person name="Cen K."/>
            <person name="Zhan S."/>
            <person name="Wang C."/>
        </authorList>
    </citation>
    <scope>NUCLEOTIDE SEQUENCE [LARGE SCALE GENOMIC DNA]</scope>
    <source>
        <strain evidence="2 3">RCEF 1005</strain>
    </source>
</reference>
<keyword evidence="2" id="KW-0378">Hydrolase</keyword>
<feature type="domain" description="Amidohydrolase 3" evidence="1">
    <location>
        <begin position="23"/>
        <end position="98"/>
    </location>
</feature>
<dbReference type="Proteomes" id="UP000076881">
    <property type="component" value="Unassembled WGS sequence"/>
</dbReference>
<dbReference type="AlphaFoldDB" id="A0A167RSY8"/>
<accession>A0A167RSY8</accession>
<dbReference type="PANTHER" id="PTHR22642">
    <property type="entry name" value="IMIDAZOLONEPROPIONASE"/>
    <property type="match status" value="1"/>
</dbReference>
<evidence type="ECO:0000313" key="2">
    <source>
        <dbReference type="EMBL" id="OAA58906.1"/>
    </source>
</evidence>
<keyword evidence="3" id="KW-1185">Reference proteome</keyword>
<dbReference type="InterPro" id="IPR013108">
    <property type="entry name" value="Amidohydro_3"/>
</dbReference>
<dbReference type="InterPro" id="IPR032466">
    <property type="entry name" value="Metal_Hydrolase"/>
</dbReference>
<dbReference type="Gene3D" id="3.20.20.140">
    <property type="entry name" value="Metal-dependent hydrolases"/>
    <property type="match status" value="1"/>
</dbReference>
<name>A0A167RSY8_CORDF</name>
<dbReference type="GO" id="GO:0016787">
    <property type="term" value="F:hydrolase activity"/>
    <property type="evidence" value="ECO:0007669"/>
    <property type="project" value="UniProtKB-KW"/>
</dbReference>
<dbReference type="EMBL" id="AZHF01000025">
    <property type="protein sequence ID" value="OAA58906.1"/>
    <property type="molecule type" value="Genomic_DNA"/>
</dbReference>
<comment type="caution">
    <text evidence="2">The sequence shown here is derived from an EMBL/GenBank/DDBJ whole genome shotgun (WGS) entry which is preliminary data.</text>
</comment>
<dbReference type="PANTHER" id="PTHR22642:SF20">
    <property type="entry name" value="AMIDOHYDROLASE 3 DOMAIN-CONTAINING PROTEIN"/>
    <property type="match status" value="1"/>
</dbReference>
<dbReference type="SUPFAM" id="SSF51556">
    <property type="entry name" value="Metallo-dependent hydrolases"/>
    <property type="match status" value="1"/>
</dbReference>
<protein>
    <submittedName>
        <fullName evidence="2">Amidohydrolase family protein</fullName>
    </submittedName>
</protein>
<proteinExistence type="predicted"/>
<evidence type="ECO:0000259" key="1">
    <source>
        <dbReference type="Pfam" id="PF07969"/>
    </source>
</evidence>
<dbReference type="STRING" id="1081108.A0A167RSY8"/>